<dbReference type="PANTHER" id="PTHR31632">
    <property type="entry name" value="IRON TRANSPORTER FTH1"/>
    <property type="match status" value="1"/>
</dbReference>
<dbReference type="Proteomes" id="UP000064137">
    <property type="component" value="Chromosome"/>
</dbReference>
<comment type="subcellular location">
    <subcellularLocation>
        <location evidence="1">Membrane</location>
        <topology evidence="1">Multi-pass membrane protein</topology>
    </subcellularLocation>
</comment>
<evidence type="ECO:0000256" key="2">
    <source>
        <dbReference type="ARBA" id="ARBA00008333"/>
    </source>
</evidence>
<name>A0A0U4VNE3_9PSED</name>
<gene>
    <name evidence="7" type="ORF">APT59_11300</name>
</gene>
<keyword evidence="4 6" id="KW-1133">Transmembrane helix</keyword>
<feature type="transmembrane region" description="Helical" evidence="6">
    <location>
        <begin position="70"/>
        <end position="89"/>
    </location>
</feature>
<accession>A0A0U4VNE3</accession>
<evidence type="ECO:0000256" key="4">
    <source>
        <dbReference type="ARBA" id="ARBA00022989"/>
    </source>
</evidence>
<reference evidence="7 8" key="1">
    <citation type="submission" date="2016-01" db="EMBL/GenBank/DDBJ databases">
        <title>Annotation of Pseudomonas oryzihabitans USDA-ARS-USMARC-56511.</title>
        <authorList>
            <person name="Harhay G.P."/>
            <person name="Harhay D.M."/>
            <person name="Smith T.P.L."/>
            <person name="Bono J.L."/>
            <person name="Heaton M.P."/>
            <person name="Clawson M.L."/>
            <person name="Chitko-Mckown C.G."/>
            <person name="Capik S.F."/>
            <person name="DeDonder K.D."/>
            <person name="Apley M.D."/>
            <person name="Lubbers B.V."/>
            <person name="White B.J."/>
            <person name="Larson R.L."/>
        </authorList>
    </citation>
    <scope>NUCLEOTIDE SEQUENCE [LARGE SCALE GENOMIC DNA]</scope>
    <source>
        <strain evidence="7 8">USDA-ARS-USMARC-56511</strain>
    </source>
</reference>
<protein>
    <submittedName>
        <fullName evidence="7">Iron transporter</fullName>
    </submittedName>
</protein>
<keyword evidence="5 6" id="KW-0472">Membrane</keyword>
<evidence type="ECO:0000256" key="5">
    <source>
        <dbReference type="ARBA" id="ARBA00023136"/>
    </source>
</evidence>
<dbReference type="NCBIfam" id="NF041756">
    <property type="entry name" value="EfeU"/>
    <property type="match status" value="1"/>
</dbReference>
<dbReference type="GO" id="GO:0015093">
    <property type="term" value="F:ferrous iron transmembrane transporter activity"/>
    <property type="evidence" value="ECO:0007669"/>
    <property type="project" value="TreeGrafter"/>
</dbReference>
<keyword evidence="3 6" id="KW-0812">Transmembrane</keyword>
<dbReference type="KEGG" id="por:APT59_11300"/>
<dbReference type="PANTHER" id="PTHR31632:SF2">
    <property type="entry name" value="PLASMA MEMBRANE IRON PERMEASE"/>
    <property type="match status" value="1"/>
</dbReference>
<evidence type="ECO:0000256" key="6">
    <source>
        <dbReference type="SAM" id="Phobius"/>
    </source>
</evidence>
<feature type="transmembrane region" description="Helical" evidence="6">
    <location>
        <begin position="148"/>
        <end position="168"/>
    </location>
</feature>
<evidence type="ECO:0000313" key="8">
    <source>
        <dbReference type="Proteomes" id="UP000064137"/>
    </source>
</evidence>
<comment type="similarity">
    <text evidence="2">Belongs to the oxidase-dependent Fe transporter (OFeT) (TC 9.A.10.1) family.</text>
</comment>
<organism evidence="7 8">
    <name type="scientific">Pseudomonas oryzihabitans</name>
    <dbReference type="NCBI Taxonomy" id="47885"/>
    <lineage>
        <taxon>Bacteria</taxon>
        <taxon>Pseudomonadati</taxon>
        <taxon>Pseudomonadota</taxon>
        <taxon>Gammaproteobacteria</taxon>
        <taxon>Pseudomonadales</taxon>
        <taxon>Pseudomonadaceae</taxon>
        <taxon>Pseudomonas</taxon>
    </lineage>
</organism>
<feature type="transmembrane region" description="Helical" evidence="6">
    <location>
        <begin position="116"/>
        <end position="142"/>
    </location>
</feature>
<dbReference type="Pfam" id="PF03239">
    <property type="entry name" value="FTR1"/>
    <property type="match status" value="1"/>
</dbReference>
<feature type="transmembrane region" description="Helical" evidence="6">
    <location>
        <begin position="244"/>
        <end position="263"/>
    </location>
</feature>
<dbReference type="EMBL" id="CP013987">
    <property type="protein sequence ID" value="ALZ84752.1"/>
    <property type="molecule type" value="Genomic_DNA"/>
</dbReference>
<dbReference type="GO" id="GO:0033573">
    <property type="term" value="C:high-affinity iron permease complex"/>
    <property type="evidence" value="ECO:0007669"/>
    <property type="project" value="InterPro"/>
</dbReference>
<dbReference type="OrthoDB" id="7260758at2"/>
<sequence>MLVPFLIMLREGIEAALIVGIIASYLQRTGRGHWMPAVWIGVMLAAALSLFVGAGLQLASAEFPQRQQELFEAIVGLAATAILTSMVFWMRKAARSIKTELHDSLENALSASRNQVYALIGMVFLAVAREGLETVFFLLAIFQQSAGPGAPLGALLGLIIAIAVGYGLYTGGVRLNLGKFFRFTGLFILFVAAGLFTNSIKALHEAGLWNALQQVVFDWSHLLPADGPIGTVLSGMFGYQDTPTVSTLGAYLLFLAVTLPLFFRTPAPPQRPITATSNASLERPS</sequence>
<feature type="transmembrane region" description="Helical" evidence="6">
    <location>
        <begin position="180"/>
        <end position="200"/>
    </location>
</feature>
<feature type="transmembrane region" description="Helical" evidence="6">
    <location>
        <begin position="38"/>
        <end position="58"/>
    </location>
</feature>
<dbReference type="InterPro" id="IPR004923">
    <property type="entry name" value="FTR1/Fip1/EfeU"/>
</dbReference>
<evidence type="ECO:0000313" key="7">
    <source>
        <dbReference type="EMBL" id="ALZ84752.1"/>
    </source>
</evidence>
<dbReference type="AlphaFoldDB" id="A0A0U4VNE3"/>
<dbReference type="RefSeq" id="WP_059314928.1">
    <property type="nucleotide sequence ID" value="NZ_CP013987.1"/>
</dbReference>
<evidence type="ECO:0000256" key="1">
    <source>
        <dbReference type="ARBA" id="ARBA00004141"/>
    </source>
</evidence>
<feature type="transmembrane region" description="Helical" evidence="6">
    <location>
        <begin position="6"/>
        <end position="26"/>
    </location>
</feature>
<evidence type="ECO:0000256" key="3">
    <source>
        <dbReference type="ARBA" id="ARBA00022692"/>
    </source>
</evidence>
<proteinExistence type="inferred from homology"/>